<dbReference type="HOGENOM" id="CLU_135912_0_0_1"/>
<dbReference type="AlphaFoldDB" id="D0N0G0"/>
<dbReference type="GO" id="GO:0003676">
    <property type="term" value="F:nucleic acid binding"/>
    <property type="evidence" value="ECO:0007669"/>
    <property type="project" value="InterPro"/>
</dbReference>
<evidence type="ECO:0000313" key="3">
    <source>
        <dbReference type="Proteomes" id="UP000006643"/>
    </source>
</evidence>
<evidence type="ECO:0000259" key="1">
    <source>
        <dbReference type="Pfam" id="PF13358"/>
    </source>
</evidence>
<dbReference type="Proteomes" id="UP000006643">
    <property type="component" value="Unassembled WGS sequence"/>
</dbReference>
<gene>
    <name evidence="2" type="ORF">PITG_04058</name>
</gene>
<evidence type="ECO:0000313" key="2">
    <source>
        <dbReference type="EMBL" id="EEY67123.1"/>
    </source>
</evidence>
<protein>
    <recommendedName>
        <fullName evidence="1">Tc1-like transposase DDE domain-containing protein</fullName>
    </recommendedName>
</protein>
<dbReference type="OrthoDB" id="123070at2759"/>
<reference evidence="3" key="1">
    <citation type="journal article" date="2009" name="Nature">
        <title>Genome sequence and analysis of the Irish potato famine pathogen Phytophthora infestans.</title>
        <authorList>
            <consortium name="The Broad Institute Genome Sequencing Platform"/>
            <person name="Haas B.J."/>
            <person name="Kamoun S."/>
            <person name="Zody M.C."/>
            <person name="Jiang R.H."/>
            <person name="Handsaker R.E."/>
            <person name="Cano L.M."/>
            <person name="Grabherr M."/>
            <person name="Kodira C.D."/>
            <person name="Raffaele S."/>
            <person name="Torto-Alalibo T."/>
            <person name="Bozkurt T.O."/>
            <person name="Ah-Fong A.M."/>
            <person name="Alvarado L."/>
            <person name="Anderson V.L."/>
            <person name="Armstrong M.R."/>
            <person name="Avrova A."/>
            <person name="Baxter L."/>
            <person name="Beynon J."/>
            <person name="Boevink P.C."/>
            <person name="Bollmann S.R."/>
            <person name="Bos J.I."/>
            <person name="Bulone V."/>
            <person name="Cai G."/>
            <person name="Cakir C."/>
            <person name="Carrington J.C."/>
            <person name="Chawner M."/>
            <person name="Conti L."/>
            <person name="Costanzo S."/>
            <person name="Ewan R."/>
            <person name="Fahlgren N."/>
            <person name="Fischbach M.A."/>
            <person name="Fugelstad J."/>
            <person name="Gilroy E.M."/>
            <person name="Gnerre S."/>
            <person name="Green P.J."/>
            <person name="Grenville-Briggs L.J."/>
            <person name="Griffith J."/>
            <person name="Grunwald N.J."/>
            <person name="Horn K."/>
            <person name="Horner N.R."/>
            <person name="Hu C.H."/>
            <person name="Huitema E."/>
            <person name="Jeong D.H."/>
            <person name="Jones A.M."/>
            <person name="Jones J.D."/>
            <person name="Jones R.W."/>
            <person name="Karlsson E.K."/>
            <person name="Kunjeti S.G."/>
            <person name="Lamour K."/>
            <person name="Liu Z."/>
            <person name="Ma L."/>
            <person name="Maclean D."/>
            <person name="Chibucos M.C."/>
            <person name="McDonald H."/>
            <person name="McWalters J."/>
            <person name="Meijer H.J."/>
            <person name="Morgan W."/>
            <person name="Morris P.F."/>
            <person name="Munro C.A."/>
            <person name="O'Neill K."/>
            <person name="Ospina-Giraldo M."/>
            <person name="Pinzon A."/>
            <person name="Pritchard L."/>
            <person name="Ramsahoye B."/>
            <person name="Ren Q."/>
            <person name="Restrepo S."/>
            <person name="Roy S."/>
            <person name="Sadanandom A."/>
            <person name="Savidor A."/>
            <person name="Schornack S."/>
            <person name="Schwartz D.C."/>
            <person name="Schumann U.D."/>
            <person name="Schwessinger B."/>
            <person name="Seyer L."/>
            <person name="Sharpe T."/>
            <person name="Silvar C."/>
            <person name="Song J."/>
            <person name="Studholme D.J."/>
            <person name="Sykes S."/>
            <person name="Thines M."/>
            <person name="van de Vondervoort P.J."/>
            <person name="Phuntumart V."/>
            <person name="Wawra S."/>
            <person name="Weide R."/>
            <person name="Win J."/>
            <person name="Young C."/>
            <person name="Zhou S."/>
            <person name="Fry W."/>
            <person name="Meyers B.C."/>
            <person name="van West P."/>
            <person name="Ristaino J."/>
            <person name="Govers F."/>
            <person name="Birch P.R."/>
            <person name="Whisson S.C."/>
            <person name="Judelson H.S."/>
            <person name="Nusbaum C."/>
        </authorList>
    </citation>
    <scope>NUCLEOTIDE SEQUENCE [LARGE SCALE GENOMIC DNA]</scope>
    <source>
        <strain evidence="3">T30-4</strain>
    </source>
</reference>
<dbReference type="Pfam" id="PF13358">
    <property type="entry name" value="DDE_3"/>
    <property type="match status" value="1"/>
</dbReference>
<dbReference type="VEuPathDB" id="FungiDB:PITG_04058"/>
<dbReference type="KEGG" id="pif:PITG_04058"/>
<keyword evidence="3" id="KW-1185">Reference proteome</keyword>
<organism evidence="2 3">
    <name type="scientific">Phytophthora infestans (strain T30-4)</name>
    <name type="common">Potato late blight agent</name>
    <dbReference type="NCBI Taxonomy" id="403677"/>
    <lineage>
        <taxon>Eukaryota</taxon>
        <taxon>Sar</taxon>
        <taxon>Stramenopiles</taxon>
        <taxon>Oomycota</taxon>
        <taxon>Peronosporomycetes</taxon>
        <taxon>Peronosporales</taxon>
        <taxon>Peronosporaceae</taxon>
        <taxon>Phytophthora</taxon>
    </lineage>
</organism>
<dbReference type="GeneID" id="9479476"/>
<name>D0N0G0_PHYIT</name>
<feature type="domain" description="Tc1-like transposase DDE" evidence="1">
    <location>
        <begin position="3"/>
        <end position="109"/>
    </location>
</feature>
<dbReference type="EMBL" id="DS028122">
    <property type="protein sequence ID" value="EEY67123.1"/>
    <property type="molecule type" value="Genomic_DNA"/>
</dbReference>
<sequence length="109" mass="12546">MLRKRRNSIHGKTVAIRRDFKRKPRVSILAFIGVNGIIDYYDGEGTFDRVGFVKCCRNFVYPKRANVRLYPGSNSIWILDGASIHRHPEIVRVLRSVGVVLIFLPVYCP</sequence>
<proteinExistence type="predicted"/>
<dbReference type="Gene3D" id="3.30.420.10">
    <property type="entry name" value="Ribonuclease H-like superfamily/Ribonuclease H"/>
    <property type="match status" value="1"/>
</dbReference>
<dbReference type="InParanoid" id="D0N0G0"/>
<dbReference type="InterPro" id="IPR036397">
    <property type="entry name" value="RNaseH_sf"/>
</dbReference>
<dbReference type="InterPro" id="IPR038717">
    <property type="entry name" value="Tc1-like_DDE_dom"/>
</dbReference>
<accession>D0N0G0</accession>
<dbReference type="RefSeq" id="XP_002905771.1">
    <property type="nucleotide sequence ID" value="XM_002905725.1"/>
</dbReference>